<feature type="coiled-coil region" evidence="1">
    <location>
        <begin position="213"/>
        <end position="240"/>
    </location>
</feature>
<keyword evidence="4" id="KW-1185">Reference proteome</keyword>
<organism evidence="3 4">
    <name type="scientific">Parapedobacter deserti</name>
    <dbReference type="NCBI Taxonomy" id="1912957"/>
    <lineage>
        <taxon>Bacteria</taxon>
        <taxon>Pseudomonadati</taxon>
        <taxon>Bacteroidota</taxon>
        <taxon>Sphingobacteriia</taxon>
        <taxon>Sphingobacteriales</taxon>
        <taxon>Sphingobacteriaceae</taxon>
        <taxon>Parapedobacter</taxon>
    </lineage>
</organism>
<keyword evidence="1" id="KW-0175">Coiled coil</keyword>
<dbReference type="Proteomes" id="UP001595526">
    <property type="component" value="Unassembled WGS sequence"/>
</dbReference>
<reference evidence="4" key="1">
    <citation type="journal article" date="2019" name="Int. J. Syst. Evol. Microbiol.">
        <title>The Global Catalogue of Microorganisms (GCM) 10K type strain sequencing project: providing services to taxonomists for standard genome sequencing and annotation.</title>
        <authorList>
            <consortium name="The Broad Institute Genomics Platform"/>
            <consortium name="The Broad Institute Genome Sequencing Center for Infectious Disease"/>
            <person name="Wu L."/>
            <person name="Ma J."/>
        </authorList>
    </citation>
    <scope>NUCLEOTIDE SEQUENCE [LARGE SCALE GENOMIC DNA]</scope>
    <source>
        <strain evidence="4">KCTC 52416</strain>
    </source>
</reference>
<feature type="signal peptide" evidence="2">
    <location>
        <begin position="1"/>
        <end position="26"/>
    </location>
</feature>
<evidence type="ECO:0000256" key="1">
    <source>
        <dbReference type="SAM" id="Coils"/>
    </source>
</evidence>
<evidence type="ECO:0000256" key="2">
    <source>
        <dbReference type="SAM" id="SignalP"/>
    </source>
</evidence>
<feature type="chain" id="PRO_5046123523" evidence="2">
    <location>
        <begin position="27"/>
        <end position="261"/>
    </location>
</feature>
<keyword evidence="2" id="KW-0732">Signal</keyword>
<protein>
    <submittedName>
        <fullName evidence="3">Uncharacterized protein</fullName>
    </submittedName>
</protein>
<proteinExistence type="predicted"/>
<evidence type="ECO:0000313" key="4">
    <source>
        <dbReference type="Proteomes" id="UP001595526"/>
    </source>
</evidence>
<sequence>MKRRVQQFFFFYPFAVCILTSLNVVGQTTSLLVSDLRNDPTTPSSYNRSFQPHFKFGSAIGLPEVGNPYYFLLGFRSWYADNSGGKAHELAFSNNYKIYFRSGNSPNWESWRELIISDSNGNVGIGIDNPTDKLAVNGSIRAKEIKVETANWPDYVFKKDYPLLPLEDVDAYIKENGRLPGIPAAAEVEANGVALAEMNRKLLEKVEELTLYLIELNESNRQIKEKNKWLENSMNELKTQIIQRKTVHDRFSVSNKLDVLP</sequence>
<name>A0ABV7JH07_9SPHI</name>
<gene>
    <name evidence="3" type="ORF">ACFOET_06720</name>
</gene>
<accession>A0ABV7JH07</accession>
<dbReference type="RefSeq" id="WP_379020860.1">
    <property type="nucleotide sequence ID" value="NZ_JBHRTA010000019.1"/>
</dbReference>
<comment type="caution">
    <text evidence="3">The sequence shown here is derived from an EMBL/GenBank/DDBJ whole genome shotgun (WGS) entry which is preliminary data.</text>
</comment>
<dbReference type="EMBL" id="JBHRTA010000019">
    <property type="protein sequence ID" value="MFC3197300.1"/>
    <property type="molecule type" value="Genomic_DNA"/>
</dbReference>
<evidence type="ECO:0000313" key="3">
    <source>
        <dbReference type="EMBL" id="MFC3197300.1"/>
    </source>
</evidence>